<sequence>MQCFTVEIVAARQLLYSTSIFLDPANNANAALHMEEQDEPGPSSSDRMSRPANIVPGISRSSGTLFSTSGGH</sequence>
<name>A0A016WNK5_9BILA</name>
<dbReference type="EMBL" id="JARK01000179">
    <property type="protein sequence ID" value="EYC41176.1"/>
    <property type="molecule type" value="Genomic_DNA"/>
</dbReference>
<organism evidence="2 3">
    <name type="scientific">Ancylostoma ceylanicum</name>
    <dbReference type="NCBI Taxonomy" id="53326"/>
    <lineage>
        <taxon>Eukaryota</taxon>
        <taxon>Metazoa</taxon>
        <taxon>Ecdysozoa</taxon>
        <taxon>Nematoda</taxon>
        <taxon>Chromadorea</taxon>
        <taxon>Rhabditida</taxon>
        <taxon>Rhabditina</taxon>
        <taxon>Rhabditomorpha</taxon>
        <taxon>Strongyloidea</taxon>
        <taxon>Ancylostomatidae</taxon>
        <taxon>Ancylostomatinae</taxon>
        <taxon>Ancylostoma</taxon>
    </lineage>
</organism>
<protein>
    <submittedName>
        <fullName evidence="2">Uncharacterized protein</fullName>
    </submittedName>
</protein>
<evidence type="ECO:0000313" key="2">
    <source>
        <dbReference type="EMBL" id="EYC41176.1"/>
    </source>
</evidence>
<dbReference type="Proteomes" id="UP000024635">
    <property type="component" value="Unassembled WGS sequence"/>
</dbReference>
<keyword evidence="3" id="KW-1185">Reference proteome</keyword>
<gene>
    <name evidence="2" type="primary">Acey_s0579.g238</name>
    <name evidence="2" type="ORF">Y032_0579g238</name>
</gene>
<feature type="compositionally biased region" description="Polar residues" evidence="1">
    <location>
        <begin position="59"/>
        <end position="72"/>
    </location>
</feature>
<dbReference type="AlphaFoldDB" id="A0A016WNK5"/>
<accession>A0A016WNK5</accession>
<evidence type="ECO:0000313" key="3">
    <source>
        <dbReference type="Proteomes" id="UP000024635"/>
    </source>
</evidence>
<proteinExistence type="predicted"/>
<dbReference type="STRING" id="53326.A0A016WNK5"/>
<comment type="caution">
    <text evidence="2">The sequence shown here is derived from an EMBL/GenBank/DDBJ whole genome shotgun (WGS) entry which is preliminary data.</text>
</comment>
<feature type="region of interest" description="Disordered" evidence="1">
    <location>
        <begin position="31"/>
        <end position="72"/>
    </location>
</feature>
<evidence type="ECO:0000256" key="1">
    <source>
        <dbReference type="SAM" id="MobiDB-lite"/>
    </source>
</evidence>
<reference evidence="3" key="1">
    <citation type="journal article" date="2015" name="Nat. Genet.">
        <title>The genome and transcriptome of the zoonotic hookworm Ancylostoma ceylanicum identify infection-specific gene families.</title>
        <authorList>
            <person name="Schwarz E.M."/>
            <person name="Hu Y."/>
            <person name="Antoshechkin I."/>
            <person name="Miller M.M."/>
            <person name="Sternberg P.W."/>
            <person name="Aroian R.V."/>
        </authorList>
    </citation>
    <scope>NUCLEOTIDE SEQUENCE</scope>
    <source>
        <strain evidence="3">HY135</strain>
    </source>
</reference>